<evidence type="ECO:0000313" key="4">
    <source>
        <dbReference type="EMBL" id="PCC39371.1"/>
    </source>
</evidence>
<dbReference type="EMBL" id="NRGR01000015">
    <property type="protein sequence ID" value="PCC39371.1"/>
    <property type="molecule type" value="Genomic_DNA"/>
</dbReference>
<dbReference type="Proteomes" id="UP000218598">
    <property type="component" value="Unassembled WGS sequence"/>
</dbReference>
<gene>
    <name evidence="4" type="ORF">CIK66_08895</name>
</gene>
<accession>A0A2A3YJA8</accession>
<dbReference type="InterPro" id="IPR002053">
    <property type="entry name" value="Glyco_hydro_25"/>
</dbReference>
<proteinExistence type="inferred from homology"/>
<keyword evidence="3" id="KW-0326">Glycosidase</keyword>
<dbReference type="PROSITE" id="PS51257">
    <property type="entry name" value="PROKAR_LIPOPROTEIN"/>
    <property type="match status" value="1"/>
</dbReference>
<dbReference type="GO" id="GO:0009253">
    <property type="term" value="P:peptidoglycan catabolic process"/>
    <property type="evidence" value="ECO:0007669"/>
    <property type="project" value="InterPro"/>
</dbReference>
<organism evidence="4 5">
    <name type="scientific">Brachybacterium alimentarium</name>
    <dbReference type="NCBI Taxonomy" id="47845"/>
    <lineage>
        <taxon>Bacteria</taxon>
        <taxon>Bacillati</taxon>
        <taxon>Actinomycetota</taxon>
        <taxon>Actinomycetes</taxon>
        <taxon>Micrococcales</taxon>
        <taxon>Dermabacteraceae</taxon>
        <taxon>Brachybacterium</taxon>
    </lineage>
</organism>
<dbReference type="GO" id="GO:0016998">
    <property type="term" value="P:cell wall macromolecule catabolic process"/>
    <property type="evidence" value="ECO:0007669"/>
    <property type="project" value="InterPro"/>
</dbReference>
<dbReference type="PANTHER" id="PTHR34135">
    <property type="entry name" value="LYSOZYME"/>
    <property type="match status" value="1"/>
</dbReference>
<comment type="similarity">
    <text evidence="1">Belongs to the glycosyl hydrolase 25 family.</text>
</comment>
<keyword evidence="2" id="KW-0378">Hydrolase</keyword>
<dbReference type="RefSeq" id="WP_096164662.1">
    <property type="nucleotide sequence ID" value="NZ_BAAAIQ010000055.1"/>
</dbReference>
<dbReference type="SMART" id="SM00641">
    <property type="entry name" value="Glyco_25"/>
    <property type="match status" value="1"/>
</dbReference>
<dbReference type="InterPro" id="IPR017853">
    <property type="entry name" value="GH"/>
</dbReference>
<dbReference type="PANTHER" id="PTHR34135:SF2">
    <property type="entry name" value="LYSOZYME"/>
    <property type="match status" value="1"/>
</dbReference>
<dbReference type="PROSITE" id="PS51904">
    <property type="entry name" value="GLYCOSYL_HYDROL_F25_2"/>
    <property type="match status" value="1"/>
</dbReference>
<name>A0A2A3YJA8_9MICO</name>
<dbReference type="SUPFAM" id="SSF51445">
    <property type="entry name" value="(Trans)glycosidases"/>
    <property type="match status" value="1"/>
</dbReference>
<dbReference type="Gene3D" id="3.20.20.80">
    <property type="entry name" value="Glycosidases"/>
    <property type="match status" value="1"/>
</dbReference>
<dbReference type="OrthoDB" id="287365at2"/>
<keyword evidence="5" id="KW-1185">Reference proteome</keyword>
<protein>
    <submittedName>
        <fullName evidence="4">Lysozyme</fullName>
    </submittedName>
</protein>
<dbReference type="GO" id="GO:0003796">
    <property type="term" value="F:lysozyme activity"/>
    <property type="evidence" value="ECO:0007669"/>
    <property type="project" value="InterPro"/>
</dbReference>
<evidence type="ECO:0000256" key="1">
    <source>
        <dbReference type="ARBA" id="ARBA00010646"/>
    </source>
</evidence>
<sequence length="291" mass="31118">MPRFTPEQVRRRQLIAGALAVILLLVLGGCTALLIGGLRGGSDGAVARTPFEADDDALSVRAIPPDAAATENLPDGVDLAQNEVMGLDVSAHQKEIDWEEVAADGYSFAYIKATEGAGYTDAMFQQNWDGARAAGLTPGAYHYFTLCSSGADQATDFLAAAPPDDAALPPAIDLEFDGACAERPGGVDAQAEIDDFTAAVEKAWGRRLLIYSSKEWRDHYGLPVTEPRPDWLFRASDRPQQEDWAVWQLRFDGTVSGIEGGVDIDVARIEILRQGSSIADGEGAIAHEVDG</sequence>
<dbReference type="Pfam" id="PF01183">
    <property type="entry name" value="Glyco_hydro_25"/>
    <property type="match status" value="1"/>
</dbReference>
<evidence type="ECO:0000256" key="3">
    <source>
        <dbReference type="ARBA" id="ARBA00023295"/>
    </source>
</evidence>
<dbReference type="InterPro" id="IPR018077">
    <property type="entry name" value="Glyco_hydro_fam25_subgr"/>
</dbReference>
<dbReference type="GO" id="GO:0016052">
    <property type="term" value="P:carbohydrate catabolic process"/>
    <property type="evidence" value="ECO:0007669"/>
    <property type="project" value="TreeGrafter"/>
</dbReference>
<dbReference type="GeneID" id="95327290"/>
<comment type="caution">
    <text evidence="4">The sequence shown here is derived from an EMBL/GenBank/DDBJ whole genome shotgun (WGS) entry which is preliminary data.</text>
</comment>
<evidence type="ECO:0000313" key="5">
    <source>
        <dbReference type="Proteomes" id="UP000218598"/>
    </source>
</evidence>
<reference evidence="4 5" key="1">
    <citation type="journal article" date="2017" name="Elife">
        <title>Extensive horizontal gene transfer in cheese-associated bacteria.</title>
        <authorList>
            <person name="Bonham K.S."/>
            <person name="Wolfe B.E."/>
            <person name="Dutton R.J."/>
        </authorList>
    </citation>
    <scope>NUCLEOTIDE SEQUENCE [LARGE SCALE GENOMIC DNA]</scope>
    <source>
        <strain evidence="4 5">341_9</strain>
    </source>
</reference>
<evidence type="ECO:0000256" key="2">
    <source>
        <dbReference type="ARBA" id="ARBA00022801"/>
    </source>
</evidence>
<dbReference type="AlphaFoldDB" id="A0A2A3YJA8"/>